<sequence>MAKFRPSRVSVVRVLWLGVLSSCCQTNHFCAFCTKTHPQQHRKVHATKDYETGCAGKCKQATGESCLALR</sequence>
<feature type="chain" id="PRO_5014844051" evidence="1">
    <location>
        <begin position="27"/>
        <end position="70"/>
    </location>
</feature>
<keyword evidence="1" id="KW-0732">Signal</keyword>
<evidence type="ECO:0000256" key="1">
    <source>
        <dbReference type="SAM" id="SignalP"/>
    </source>
</evidence>
<dbReference type="EMBL" id="GGFJ01014459">
    <property type="protein sequence ID" value="MBW63600.1"/>
    <property type="molecule type" value="Transcribed_RNA"/>
</dbReference>
<feature type="signal peptide" evidence="1">
    <location>
        <begin position="1"/>
        <end position="26"/>
    </location>
</feature>
<accession>A0A2M4CE52</accession>
<organism evidence="2">
    <name type="scientific">Anopheles marajoara</name>
    <dbReference type="NCBI Taxonomy" id="58244"/>
    <lineage>
        <taxon>Eukaryota</taxon>
        <taxon>Metazoa</taxon>
        <taxon>Ecdysozoa</taxon>
        <taxon>Arthropoda</taxon>
        <taxon>Hexapoda</taxon>
        <taxon>Insecta</taxon>
        <taxon>Pterygota</taxon>
        <taxon>Neoptera</taxon>
        <taxon>Endopterygota</taxon>
        <taxon>Diptera</taxon>
        <taxon>Nematocera</taxon>
        <taxon>Culicoidea</taxon>
        <taxon>Culicidae</taxon>
        <taxon>Anophelinae</taxon>
        <taxon>Anopheles</taxon>
    </lineage>
</organism>
<evidence type="ECO:0000313" key="2">
    <source>
        <dbReference type="EMBL" id="MBW63600.1"/>
    </source>
</evidence>
<protein>
    <submittedName>
        <fullName evidence="2">Putative secreted protein</fullName>
    </submittedName>
</protein>
<dbReference type="AlphaFoldDB" id="A0A2M4CE52"/>
<reference evidence="2" key="1">
    <citation type="submission" date="2018-01" db="EMBL/GenBank/DDBJ databases">
        <title>An insight into the sialome of Amazonian anophelines.</title>
        <authorList>
            <person name="Ribeiro J.M."/>
            <person name="Scarpassa V."/>
            <person name="Calvo E."/>
        </authorList>
    </citation>
    <scope>NUCLEOTIDE SEQUENCE</scope>
    <source>
        <tissue evidence="2">Salivary glands</tissue>
    </source>
</reference>
<proteinExistence type="predicted"/>
<name>A0A2M4CE52_9DIPT</name>